<sequence length="78" mass="9151">MLSLIYSEILKMLRLWGLVDFDCQIFYPHDLHGLPRGYDKRKSKESDQPCIMTSQTLLEETLFADFEKFEEGFLAIST</sequence>
<protein>
    <submittedName>
        <fullName evidence="1">Uncharacterized protein</fullName>
    </submittedName>
</protein>
<comment type="caution">
    <text evidence="1">The sequence shown here is derived from an EMBL/GenBank/DDBJ whole genome shotgun (WGS) entry which is preliminary data.</text>
</comment>
<accession>A0A6A6MU57</accession>
<dbReference type="AlphaFoldDB" id="A0A6A6MU57"/>
<reference evidence="1 2" key="1">
    <citation type="journal article" date="2020" name="Mol. Plant">
        <title>The Chromosome-Based Rubber Tree Genome Provides New Insights into Spurge Genome Evolution and Rubber Biosynthesis.</title>
        <authorList>
            <person name="Liu J."/>
            <person name="Shi C."/>
            <person name="Shi C.C."/>
            <person name="Li W."/>
            <person name="Zhang Q.J."/>
            <person name="Zhang Y."/>
            <person name="Li K."/>
            <person name="Lu H.F."/>
            <person name="Shi C."/>
            <person name="Zhu S.T."/>
            <person name="Xiao Z.Y."/>
            <person name="Nan H."/>
            <person name="Yue Y."/>
            <person name="Zhu X.G."/>
            <person name="Wu Y."/>
            <person name="Hong X.N."/>
            <person name="Fan G.Y."/>
            <person name="Tong Y."/>
            <person name="Zhang D."/>
            <person name="Mao C.L."/>
            <person name="Liu Y.L."/>
            <person name="Hao S.J."/>
            <person name="Liu W.Q."/>
            <person name="Lv M.Q."/>
            <person name="Zhang H.B."/>
            <person name="Liu Y."/>
            <person name="Hu-Tang G.R."/>
            <person name="Wang J.P."/>
            <person name="Wang J.H."/>
            <person name="Sun Y.H."/>
            <person name="Ni S.B."/>
            <person name="Chen W.B."/>
            <person name="Zhang X.C."/>
            <person name="Jiao Y.N."/>
            <person name="Eichler E.E."/>
            <person name="Li G.H."/>
            <person name="Liu X."/>
            <person name="Gao L.Z."/>
        </authorList>
    </citation>
    <scope>NUCLEOTIDE SEQUENCE [LARGE SCALE GENOMIC DNA]</scope>
    <source>
        <strain evidence="2">cv. GT1</strain>
        <tissue evidence="1">Leaf</tissue>
    </source>
</reference>
<proteinExistence type="predicted"/>
<keyword evidence="2" id="KW-1185">Reference proteome</keyword>
<evidence type="ECO:0000313" key="2">
    <source>
        <dbReference type="Proteomes" id="UP000467840"/>
    </source>
</evidence>
<evidence type="ECO:0000313" key="1">
    <source>
        <dbReference type="EMBL" id="KAF2315479.1"/>
    </source>
</evidence>
<dbReference type="EMBL" id="JAAGAX010000005">
    <property type="protein sequence ID" value="KAF2315479.1"/>
    <property type="molecule type" value="Genomic_DNA"/>
</dbReference>
<gene>
    <name evidence="1" type="ORF">GH714_039844</name>
</gene>
<name>A0A6A6MU57_HEVBR</name>
<organism evidence="1 2">
    <name type="scientific">Hevea brasiliensis</name>
    <name type="common">Para rubber tree</name>
    <name type="synonym">Siphonia brasiliensis</name>
    <dbReference type="NCBI Taxonomy" id="3981"/>
    <lineage>
        <taxon>Eukaryota</taxon>
        <taxon>Viridiplantae</taxon>
        <taxon>Streptophyta</taxon>
        <taxon>Embryophyta</taxon>
        <taxon>Tracheophyta</taxon>
        <taxon>Spermatophyta</taxon>
        <taxon>Magnoliopsida</taxon>
        <taxon>eudicotyledons</taxon>
        <taxon>Gunneridae</taxon>
        <taxon>Pentapetalae</taxon>
        <taxon>rosids</taxon>
        <taxon>fabids</taxon>
        <taxon>Malpighiales</taxon>
        <taxon>Euphorbiaceae</taxon>
        <taxon>Crotonoideae</taxon>
        <taxon>Micrandreae</taxon>
        <taxon>Hevea</taxon>
    </lineage>
</organism>
<dbReference type="Proteomes" id="UP000467840">
    <property type="component" value="Chromosome 15"/>
</dbReference>